<gene>
    <name evidence="2" type="ORF">AKO1_011958</name>
</gene>
<comment type="caution">
    <text evidence="2">The sequence shown here is derived from an EMBL/GenBank/DDBJ whole genome shotgun (WGS) entry which is preliminary data.</text>
</comment>
<evidence type="ECO:0000256" key="1">
    <source>
        <dbReference type="SAM" id="MobiDB-lite"/>
    </source>
</evidence>
<dbReference type="EMBL" id="JAOPGA020001213">
    <property type="protein sequence ID" value="KAL0486288.1"/>
    <property type="molecule type" value="Genomic_DNA"/>
</dbReference>
<feature type="region of interest" description="Disordered" evidence="1">
    <location>
        <begin position="42"/>
        <end position="65"/>
    </location>
</feature>
<keyword evidence="3" id="KW-1185">Reference proteome</keyword>
<organism evidence="2 3">
    <name type="scientific">Acrasis kona</name>
    <dbReference type="NCBI Taxonomy" id="1008807"/>
    <lineage>
        <taxon>Eukaryota</taxon>
        <taxon>Discoba</taxon>
        <taxon>Heterolobosea</taxon>
        <taxon>Tetramitia</taxon>
        <taxon>Eutetramitia</taxon>
        <taxon>Acrasidae</taxon>
        <taxon>Acrasis</taxon>
    </lineage>
</organism>
<protein>
    <submittedName>
        <fullName evidence="2">Developmentally-regulated protein</fullName>
    </submittedName>
</protein>
<accession>A0AAW2Z8W6</accession>
<reference evidence="2 3" key="1">
    <citation type="submission" date="2024-03" db="EMBL/GenBank/DDBJ databases">
        <title>The Acrasis kona genome and developmental transcriptomes reveal deep origins of eukaryotic multicellular pathways.</title>
        <authorList>
            <person name="Sheikh S."/>
            <person name="Fu C.-J."/>
            <person name="Brown M.W."/>
            <person name="Baldauf S.L."/>
        </authorList>
    </citation>
    <scope>NUCLEOTIDE SEQUENCE [LARGE SCALE GENOMIC DNA]</scope>
    <source>
        <strain evidence="2 3">ATCC MYA-3509</strain>
    </source>
</reference>
<dbReference type="AlphaFoldDB" id="A0AAW2Z8W6"/>
<dbReference type="Proteomes" id="UP001431209">
    <property type="component" value="Unassembled WGS sequence"/>
</dbReference>
<evidence type="ECO:0000313" key="2">
    <source>
        <dbReference type="EMBL" id="KAL0486288.1"/>
    </source>
</evidence>
<sequence>MDVVYWSCPGCGSVVKHKKTVNCHMRKCARFLEIKDPNKNVIQNNKKTSGTSKNNITILTQSPPPPAIEQEIIKTSSESTTSTIPPLAYLLDTAPPSVLDSLNPKITHLMACPESDSPKWICPGCHSNIKKHSTIVKHQKTCPRFNDLRDSMSPRDQFKDNKLVTIEPSNMNITNDRTLQSILGDSRRRSVSSFLISDLGVPTPSKEFKPHTVQMDWSTSSGSEIM</sequence>
<proteinExistence type="predicted"/>
<feature type="compositionally biased region" description="Low complexity" evidence="1">
    <location>
        <begin position="44"/>
        <end position="55"/>
    </location>
</feature>
<evidence type="ECO:0000313" key="3">
    <source>
        <dbReference type="Proteomes" id="UP001431209"/>
    </source>
</evidence>
<name>A0AAW2Z8W6_9EUKA</name>